<evidence type="ECO:0000313" key="2">
    <source>
        <dbReference type="EMBL" id="CAE6511134.1"/>
    </source>
</evidence>
<proteinExistence type="predicted"/>
<protein>
    <submittedName>
        <fullName evidence="2">Uncharacterized protein</fullName>
    </submittedName>
</protein>
<feature type="region of interest" description="Disordered" evidence="1">
    <location>
        <begin position="295"/>
        <end position="378"/>
    </location>
</feature>
<comment type="caution">
    <text evidence="2">The sequence shown here is derived from an EMBL/GenBank/DDBJ whole genome shotgun (WGS) entry which is preliminary data.</text>
</comment>
<evidence type="ECO:0000256" key="1">
    <source>
        <dbReference type="SAM" id="MobiDB-lite"/>
    </source>
</evidence>
<name>A0A8H3HGP0_9AGAM</name>
<feature type="region of interest" description="Disordered" evidence="1">
    <location>
        <begin position="98"/>
        <end position="155"/>
    </location>
</feature>
<dbReference type="EMBL" id="CAJMXA010003686">
    <property type="protein sequence ID" value="CAE6511134.1"/>
    <property type="molecule type" value="Genomic_DNA"/>
</dbReference>
<feature type="region of interest" description="Disordered" evidence="1">
    <location>
        <begin position="177"/>
        <end position="215"/>
    </location>
</feature>
<organism evidence="2 3">
    <name type="scientific">Rhizoctonia solani</name>
    <dbReference type="NCBI Taxonomy" id="456999"/>
    <lineage>
        <taxon>Eukaryota</taxon>
        <taxon>Fungi</taxon>
        <taxon>Dikarya</taxon>
        <taxon>Basidiomycota</taxon>
        <taxon>Agaricomycotina</taxon>
        <taxon>Agaricomycetes</taxon>
        <taxon>Cantharellales</taxon>
        <taxon>Ceratobasidiaceae</taxon>
        <taxon>Rhizoctonia</taxon>
    </lineage>
</organism>
<feature type="compositionally biased region" description="Basic and acidic residues" evidence="1">
    <location>
        <begin position="356"/>
        <end position="365"/>
    </location>
</feature>
<reference evidence="2" key="1">
    <citation type="submission" date="2021-01" db="EMBL/GenBank/DDBJ databases">
        <authorList>
            <person name="Kaushik A."/>
        </authorList>
    </citation>
    <scope>NUCLEOTIDE SEQUENCE</scope>
    <source>
        <strain evidence="2">AG6-10EEA</strain>
    </source>
</reference>
<feature type="compositionally biased region" description="Polar residues" evidence="1">
    <location>
        <begin position="346"/>
        <end position="355"/>
    </location>
</feature>
<feature type="compositionally biased region" description="Low complexity" evidence="1">
    <location>
        <begin position="140"/>
        <end position="155"/>
    </location>
</feature>
<evidence type="ECO:0000313" key="3">
    <source>
        <dbReference type="Proteomes" id="UP000663853"/>
    </source>
</evidence>
<accession>A0A8H3HGP0</accession>
<gene>
    <name evidence="2" type="ORF">RDB_LOCUS128654</name>
</gene>
<sequence length="538" mass="59556">MDSTFRSSESLPYLHSFQSLQKRLNDSHHSSVHLLAYLNPESSRSMKSVTSHDLNEVHSYVDGPPGGPVACHEAWWGDFIDLKPFKLRPLSNFGVDLTPSKVPRNEPDPPHPRTAPARPRRRPPPLELDPIIINSGKENVAPSSVKLPSKPKLSANETEFDSFSPWFILNQFPTPPTTPSIIRRSKTNTSLHKSSRKVNNTPSSPTPVPNDYPKEQVEDRPALHIFRKKRQSSFGSLGKVFKTTSTPIPCTPPPIPPTWLHSDPMRERDGETKPLSALQRRDTFKSRLFSIGASPRAAPRDLGAGGRKLPSQPSCHTISRHGNRTVSESERKNLVLRQASKPIQLRSRSMSQPTQPKDKDDKVEPDTAGPDQDIPPLPIDLEKHLIIPERRTQSPSYINLYVPPWKQVGSSPTQTSFSVEGGVPSTPTTPIGGKFELPDEIMHLPASGSVQSLAAELDPFGAGEPASFFRSEYEAPMGTIEVDSATTTFYTVVGSESGNSRRRRLIHRPAVMHLIPDIIVSSSGGLEELKRRKWPVSG</sequence>
<dbReference type="Proteomes" id="UP000663853">
    <property type="component" value="Unassembled WGS sequence"/>
</dbReference>
<dbReference type="AlphaFoldDB" id="A0A8H3HGP0"/>